<dbReference type="SUPFAM" id="SSF46894">
    <property type="entry name" value="C-terminal effector domain of the bipartite response regulators"/>
    <property type="match status" value="1"/>
</dbReference>
<keyword evidence="2" id="KW-0238">DNA-binding</keyword>
<dbReference type="PANTHER" id="PTHR44688">
    <property type="entry name" value="DNA-BINDING TRANSCRIPTIONAL ACTIVATOR DEVR_DOSR"/>
    <property type="match status" value="1"/>
</dbReference>
<feature type="region of interest" description="Disordered" evidence="4">
    <location>
        <begin position="31"/>
        <end position="51"/>
    </location>
</feature>
<evidence type="ECO:0000313" key="7">
    <source>
        <dbReference type="Proteomes" id="UP001596074"/>
    </source>
</evidence>
<protein>
    <submittedName>
        <fullName evidence="6">Helix-turn-helix transcriptional regulator</fullName>
    </submittedName>
</protein>
<dbReference type="RefSeq" id="WP_378279601.1">
    <property type="nucleotide sequence ID" value="NZ_JBHSON010000002.1"/>
</dbReference>
<dbReference type="Pfam" id="PF00196">
    <property type="entry name" value="GerE"/>
    <property type="match status" value="1"/>
</dbReference>
<dbReference type="SMART" id="SM00421">
    <property type="entry name" value="HTH_LUXR"/>
    <property type="match status" value="1"/>
</dbReference>
<evidence type="ECO:0000259" key="5">
    <source>
        <dbReference type="SMART" id="SM00421"/>
    </source>
</evidence>
<feature type="domain" description="HTH luxR-type" evidence="5">
    <location>
        <begin position="55"/>
        <end position="111"/>
    </location>
</feature>
<evidence type="ECO:0000256" key="1">
    <source>
        <dbReference type="ARBA" id="ARBA00023015"/>
    </source>
</evidence>
<evidence type="ECO:0000313" key="6">
    <source>
        <dbReference type="EMBL" id="MFC5744435.1"/>
    </source>
</evidence>
<sequence length="123" mass="13232">MADLSDARQRLGDSDEARTLAFRAQVLAEQCGTDVRPGRTGDDAEDEGPAVGTVLGELSDAQRRVAALAAAGHTNREISDKLHVTVSTVEQHLTIVYRKLRVRRIGLRRVFEGASTAPRGPVG</sequence>
<dbReference type="InterPro" id="IPR036388">
    <property type="entry name" value="WH-like_DNA-bd_sf"/>
</dbReference>
<dbReference type="Proteomes" id="UP001596074">
    <property type="component" value="Unassembled WGS sequence"/>
</dbReference>
<dbReference type="PRINTS" id="PR00038">
    <property type="entry name" value="HTHLUXR"/>
</dbReference>
<dbReference type="InterPro" id="IPR016032">
    <property type="entry name" value="Sig_transdc_resp-reg_C-effctor"/>
</dbReference>
<name>A0ABW0ZU45_9ACTN</name>
<dbReference type="Gene3D" id="1.10.10.10">
    <property type="entry name" value="Winged helix-like DNA-binding domain superfamily/Winged helix DNA-binding domain"/>
    <property type="match status" value="1"/>
</dbReference>
<keyword evidence="3" id="KW-0804">Transcription</keyword>
<keyword evidence="7" id="KW-1185">Reference proteome</keyword>
<proteinExistence type="predicted"/>
<dbReference type="InterPro" id="IPR000792">
    <property type="entry name" value="Tscrpt_reg_LuxR_C"/>
</dbReference>
<evidence type="ECO:0000256" key="2">
    <source>
        <dbReference type="ARBA" id="ARBA00023125"/>
    </source>
</evidence>
<evidence type="ECO:0000256" key="3">
    <source>
        <dbReference type="ARBA" id="ARBA00023163"/>
    </source>
</evidence>
<gene>
    <name evidence="6" type="ORF">ACFPZN_02275</name>
</gene>
<keyword evidence="1" id="KW-0805">Transcription regulation</keyword>
<dbReference type="EMBL" id="JBHSON010000002">
    <property type="protein sequence ID" value="MFC5744435.1"/>
    <property type="molecule type" value="Genomic_DNA"/>
</dbReference>
<comment type="caution">
    <text evidence="6">The sequence shown here is derived from an EMBL/GenBank/DDBJ whole genome shotgun (WGS) entry which is preliminary data.</text>
</comment>
<reference evidence="7" key="1">
    <citation type="journal article" date="2019" name="Int. J. Syst. Evol. Microbiol.">
        <title>The Global Catalogue of Microorganisms (GCM) 10K type strain sequencing project: providing services to taxonomists for standard genome sequencing and annotation.</title>
        <authorList>
            <consortium name="The Broad Institute Genomics Platform"/>
            <consortium name="The Broad Institute Genome Sequencing Center for Infectious Disease"/>
            <person name="Wu L."/>
            <person name="Ma J."/>
        </authorList>
    </citation>
    <scope>NUCLEOTIDE SEQUENCE [LARGE SCALE GENOMIC DNA]</scope>
    <source>
        <strain evidence="7">KCTC 42087</strain>
    </source>
</reference>
<organism evidence="6 7">
    <name type="scientific">Actinomadura rugatobispora</name>
    <dbReference type="NCBI Taxonomy" id="1994"/>
    <lineage>
        <taxon>Bacteria</taxon>
        <taxon>Bacillati</taxon>
        <taxon>Actinomycetota</taxon>
        <taxon>Actinomycetes</taxon>
        <taxon>Streptosporangiales</taxon>
        <taxon>Thermomonosporaceae</taxon>
        <taxon>Actinomadura</taxon>
    </lineage>
</organism>
<evidence type="ECO:0000256" key="4">
    <source>
        <dbReference type="SAM" id="MobiDB-lite"/>
    </source>
</evidence>
<dbReference type="PANTHER" id="PTHR44688:SF16">
    <property type="entry name" value="DNA-BINDING TRANSCRIPTIONAL ACTIVATOR DEVR_DOSR"/>
    <property type="match status" value="1"/>
</dbReference>
<accession>A0ABW0ZU45</accession>